<feature type="compositionally biased region" description="Polar residues" evidence="1">
    <location>
        <begin position="84"/>
        <end position="97"/>
    </location>
</feature>
<gene>
    <name evidence="2" type="ORF">CRE_09894</name>
</gene>
<name>E3NMQ1_CAERE</name>
<evidence type="ECO:0000313" key="3">
    <source>
        <dbReference type="Proteomes" id="UP000008281"/>
    </source>
</evidence>
<organism evidence="3">
    <name type="scientific">Caenorhabditis remanei</name>
    <name type="common">Caenorhabditis vulgaris</name>
    <dbReference type="NCBI Taxonomy" id="31234"/>
    <lineage>
        <taxon>Eukaryota</taxon>
        <taxon>Metazoa</taxon>
        <taxon>Ecdysozoa</taxon>
        <taxon>Nematoda</taxon>
        <taxon>Chromadorea</taxon>
        <taxon>Rhabditida</taxon>
        <taxon>Rhabditina</taxon>
        <taxon>Rhabditomorpha</taxon>
        <taxon>Rhabditoidea</taxon>
        <taxon>Rhabditidae</taxon>
        <taxon>Peloderinae</taxon>
        <taxon>Caenorhabditis</taxon>
    </lineage>
</organism>
<dbReference type="HOGENOM" id="CLU_1541557_0_0_1"/>
<dbReference type="EMBL" id="DS269089">
    <property type="protein sequence ID" value="EFP08655.1"/>
    <property type="molecule type" value="Genomic_DNA"/>
</dbReference>
<evidence type="ECO:0000313" key="2">
    <source>
        <dbReference type="EMBL" id="EFP08655.1"/>
    </source>
</evidence>
<sequence length="174" mass="19651">MKPDDTDESVLPNSRAGSRYEGNMKWNVTLGMEIAFLYKNFVQDFRRMGSYITFPNMESKDSDGGSDAPNSRRGSRASSQSRGETTPDSSLSRPSSRNRYDLNLIPKHTPPNQPQLSSTSFGQPLAFQKTPSANENVEIQYDFRTGAAWCRLEIDLECNWLVYESYEDPNSGSR</sequence>
<evidence type="ECO:0000256" key="1">
    <source>
        <dbReference type="SAM" id="MobiDB-lite"/>
    </source>
</evidence>
<dbReference type="InParanoid" id="E3NMQ1"/>
<dbReference type="AlphaFoldDB" id="E3NMQ1"/>
<feature type="region of interest" description="Disordered" evidence="1">
    <location>
        <begin position="1"/>
        <end position="20"/>
    </location>
</feature>
<accession>E3NMQ1</accession>
<feature type="region of interest" description="Disordered" evidence="1">
    <location>
        <begin position="55"/>
        <end position="127"/>
    </location>
</feature>
<reference evidence="2" key="1">
    <citation type="submission" date="2007-07" db="EMBL/GenBank/DDBJ databases">
        <title>PCAP assembly of the Caenorhabditis remanei genome.</title>
        <authorList>
            <consortium name="The Caenorhabditis remanei Sequencing Consortium"/>
            <person name="Wilson R.K."/>
        </authorList>
    </citation>
    <scope>NUCLEOTIDE SEQUENCE [LARGE SCALE GENOMIC DNA]</scope>
    <source>
        <strain evidence="2">PB4641</strain>
    </source>
</reference>
<dbReference type="Proteomes" id="UP000008281">
    <property type="component" value="Unassembled WGS sequence"/>
</dbReference>
<keyword evidence="3" id="KW-1185">Reference proteome</keyword>
<protein>
    <submittedName>
        <fullName evidence="2">Uncharacterized protein</fullName>
    </submittedName>
</protein>
<proteinExistence type="predicted"/>